<name>A0A1R4F4F6_9MICC</name>
<feature type="domain" description="HTH marR-type" evidence="1">
    <location>
        <begin position="12"/>
        <end position="149"/>
    </location>
</feature>
<accession>A0A1R4F4F6</accession>
<dbReference type="GO" id="GO:0006950">
    <property type="term" value="P:response to stress"/>
    <property type="evidence" value="ECO:0007669"/>
    <property type="project" value="TreeGrafter"/>
</dbReference>
<sequence length="162" mass="17523">MDDDEMRGMGEREALMERIEALESSADRMRRDASLEALLSLPLTVQQLKAAAVVITANGDATSQRISEVLHVSLATVSGIVDRLVSQGVVERFPDERDGRSRRLVATDHGREMLQAVIIDADRYRKAAMARLAVADLRALVQGLEALAAVALVEDGTPTGTV</sequence>
<dbReference type="EMBL" id="FUHW01000011">
    <property type="protein sequence ID" value="SJM50692.1"/>
    <property type="molecule type" value="Genomic_DNA"/>
</dbReference>
<reference evidence="2 3" key="1">
    <citation type="submission" date="2017-02" db="EMBL/GenBank/DDBJ databases">
        <authorList>
            <person name="Peterson S.W."/>
        </authorList>
    </citation>
    <scope>NUCLEOTIDE SEQUENCE [LARGE SCALE GENOMIC DNA]</scope>
    <source>
        <strain evidence="2 3">B Ar 00.02</strain>
    </source>
</reference>
<dbReference type="InterPro" id="IPR036390">
    <property type="entry name" value="WH_DNA-bd_sf"/>
</dbReference>
<dbReference type="InterPro" id="IPR039422">
    <property type="entry name" value="MarR/SlyA-like"/>
</dbReference>
<evidence type="ECO:0000259" key="1">
    <source>
        <dbReference type="PROSITE" id="PS50995"/>
    </source>
</evidence>
<evidence type="ECO:0000313" key="2">
    <source>
        <dbReference type="EMBL" id="SJM50692.1"/>
    </source>
</evidence>
<proteinExistence type="predicted"/>
<dbReference type="SMART" id="SM00347">
    <property type="entry name" value="HTH_MARR"/>
    <property type="match status" value="1"/>
</dbReference>
<dbReference type="Gene3D" id="1.10.10.10">
    <property type="entry name" value="Winged helix-like DNA-binding domain superfamily/Winged helix DNA-binding domain"/>
    <property type="match status" value="1"/>
</dbReference>
<keyword evidence="3" id="KW-1185">Reference proteome</keyword>
<dbReference type="InterPro" id="IPR000835">
    <property type="entry name" value="HTH_MarR-typ"/>
</dbReference>
<evidence type="ECO:0000313" key="3">
    <source>
        <dbReference type="Proteomes" id="UP000195913"/>
    </source>
</evidence>
<organism evidence="2 3">
    <name type="scientific">Arthrobacter rhombi</name>
    <dbReference type="NCBI Taxonomy" id="71253"/>
    <lineage>
        <taxon>Bacteria</taxon>
        <taxon>Bacillati</taxon>
        <taxon>Actinomycetota</taxon>
        <taxon>Actinomycetes</taxon>
        <taxon>Micrococcales</taxon>
        <taxon>Micrococcaceae</taxon>
        <taxon>Arthrobacter</taxon>
    </lineage>
</organism>
<dbReference type="PROSITE" id="PS50995">
    <property type="entry name" value="HTH_MARR_2"/>
    <property type="match status" value="1"/>
</dbReference>
<dbReference type="AlphaFoldDB" id="A0A1R4F4F6"/>
<dbReference type="Pfam" id="PF12802">
    <property type="entry name" value="MarR_2"/>
    <property type="match status" value="1"/>
</dbReference>
<dbReference type="Proteomes" id="UP000195913">
    <property type="component" value="Unassembled WGS sequence"/>
</dbReference>
<dbReference type="PANTHER" id="PTHR33164">
    <property type="entry name" value="TRANSCRIPTIONAL REGULATOR, MARR FAMILY"/>
    <property type="match status" value="1"/>
</dbReference>
<gene>
    <name evidence="2" type="ORF">FM101_02160</name>
</gene>
<dbReference type="PANTHER" id="PTHR33164:SF43">
    <property type="entry name" value="HTH-TYPE TRANSCRIPTIONAL REPRESSOR YETL"/>
    <property type="match status" value="1"/>
</dbReference>
<dbReference type="SUPFAM" id="SSF46785">
    <property type="entry name" value="Winged helix' DNA-binding domain"/>
    <property type="match status" value="1"/>
</dbReference>
<protein>
    <submittedName>
        <fullName evidence="2">Transcriptional regulator, MarR family</fullName>
    </submittedName>
</protein>
<dbReference type="InterPro" id="IPR036388">
    <property type="entry name" value="WH-like_DNA-bd_sf"/>
</dbReference>
<dbReference type="GO" id="GO:0003700">
    <property type="term" value="F:DNA-binding transcription factor activity"/>
    <property type="evidence" value="ECO:0007669"/>
    <property type="project" value="InterPro"/>
</dbReference>